<dbReference type="NCBIfam" id="TIGR00369">
    <property type="entry name" value="unchar_dom_1"/>
    <property type="match status" value="1"/>
</dbReference>
<dbReference type="GO" id="GO:0047617">
    <property type="term" value="F:fatty acyl-CoA hydrolase activity"/>
    <property type="evidence" value="ECO:0007669"/>
    <property type="project" value="InterPro"/>
</dbReference>
<dbReference type="GO" id="GO:0006629">
    <property type="term" value="P:lipid metabolic process"/>
    <property type="evidence" value="ECO:0007669"/>
    <property type="project" value="UniProtKB-KW"/>
</dbReference>
<comment type="function">
    <text evidence="14">Catalyzes the hydrolysis of acyl-CoAs into free fatty acids and coenzyme A (CoASH), regulating their respective intracellular levels. Has acyl-CoA thioesterase activity towards medium (C12) and long-chain (C18) fatty acyl-CoA substrates. Can also hydrolyze 3-hydroxyphenylacetyl-CoA and 3,4-dihydroxyphenylacetyl-CoA (in vitro). May play a role in controlling adaptive thermogenesis.</text>
</comment>
<keyword evidence="11" id="KW-0206">Cytoskeleton</keyword>
<gene>
    <name evidence="20" type="ORF">DERYTH_LOCUS4548</name>
</gene>
<feature type="domain" description="Thioesterase" evidence="19">
    <location>
        <begin position="62"/>
        <end position="133"/>
    </location>
</feature>
<evidence type="ECO:0000256" key="18">
    <source>
        <dbReference type="ARBA" id="ARBA00083956"/>
    </source>
</evidence>
<dbReference type="PANTHER" id="PTHR21660:SF1">
    <property type="entry name" value="ACYL-COENZYME A THIOESTERASE 13"/>
    <property type="match status" value="1"/>
</dbReference>
<evidence type="ECO:0000256" key="17">
    <source>
        <dbReference type="ARBA" id="ARBA00081533"/>
    </source>
</evidence>
<evidence type="ECO:0000256" key="4">
    <source>
        <dbReference type="ARBA" id="ARBA00004514"/>
    </source>
</evidence>
<keyword evidence="7" id="KW-0378">Hydrolase</keyword>
<comment type="catalytic activity">
    <reaction evidence="13">
        <text>a fatty acyl-CoA + H2O = a fatty acid + CoA + H(+)</text>
        <dbReference type="Rhea" id="RHEA:16781"/>
        <dbReference type="ChEBI" id="CHEBI:15377"/>
        <dbReference type="ChEBI" id="CHEBI:15378"/>
        <dbReference type="ChEBI" id="CHEBI:28868"/>
        <dbReference type="ChEBI" id="CHEBI:57287"/>
        <dbReference type="ChEBI" id="CHEBI:77636"/>
    </reaction>
    <physiologicalReaction direction="left-to-right" evidence="13">
        <dbReference type="Rhea" id="RHEA:16782"/>
    </physiologicalReaction>
</comment>
<keyword evidence="21" id="KW-1185">Reference proteome</keyword>
<keyword evidence="12" id="KW-0539">Nucleus</keyword>
<evidence type="ECO:0000256" key="6">
    <source>
        <dbReference type="ARBA" id="ARBA00022490"/>
    </source>
</evidence>
<evidence type="ECO:0000256" key="2">
    <source>
        <dbReference type="ARBA" id="ARBA00004173"/>
    </source>
</evidence>
<evidence type="ECO:0000256" key="3">
    <source>
        <dbReference type="ARBA" id="ARBA00004186"/>
    </source>
</evidence>
<evidence type="ECO:0000313" key="20">
    <source>
        <dbReference type="EMBL" id="CAG8535455.1"/>
    </source>
</evidence>
<evidence type="ECO:0000256" key="7">
    <source>
        <dbReference type="ARBA" id="ARBA00022801"/>
    </source>
</evidence>
<dbReference type="GO" id="GO:0005829">
    <property type="term" value="C:cytosol"/>
    <property type="evidence" value="ECO:0007669"/>
    <property type="project" value="UniProtKB-SubCell"/>
</dbReference>
<name>A0A9N9FI06_9GLOM</name>
<evidence type="ECO:0000256" key="9">
    <source>
        <dbReference type="ARBA" id="ARBA00023098"/>
    </source>
</evidence>
<evidence type="ECO:0000256" key="16">
    <source>
        <dbReference type="ARBA" id="ARBA00067273"/>
    </source>
</evidence>
<keyword evidence="8" id="KW-0007">Acetylation</keyword>
<evidence type="ECO:0000313" key="21">
    <source>
        <dbReference type="Proteomes" id="UP000789405"/>
    </source>
</evidence>
<dbReference type="OrthoDB" id="46529at2759"/>
<keyword evidence="6" id="KW-0963">Cytoplasm</keyword>
<evidence type="ECO:0000256" key="11">
    <source>
        <dbReference type="ARBA" id="ARBA00023212"/>
    </source>
</evidence>
<evidence type="ECO:0000256" key="12">
    <source>
        <dbReference type="ARBA" id="ARBA00023242"/>
    </source>
</evidence>
<dbReference type="EMBL" id="CAJVPY010001760">
    <property type="protein sequence ID" value="CAG8535455.1"/>
    <property type="molecule type" value="Genomic_DNA"/>
</dbReference>
<evidence type="ECO:0000256" key="8">
    <source>
        <dbReference type="ARBA" id="ARBA00022990"/>
    </source>
</evidence>
<dbReference type="InterPro" id="IPR006683">
    <property type="entry name" value="Thioestr_dom"/>
</dbReference>
<dbReference type="Proteomes" id="UP000789405">
    <property type="component" value="Unassembled WGS sequence"/>
</dbReference>
<evidence type="ECO:0000256" key="13">
    <source>
        <dbReference type="ARBA" id="ARBA00052976"/>
    </source>
</evidence>
<evidence type="ECO:0000256" key="15">
    <source>
        <dbReference type="ARBA" id="ARBA00064709"/>
    </source>
</evidence>
<proteinExistence type="inferred from homology"/>
<reference evidence="20" key="1">
    <citation type="submission" date="2021-06" db="EMBL/GenBank/DDBJ databases">
        <authorList>
            <person name="Kallberg Y."/>
            <person name="Tangrot J."/>
            <person name="Rosling A."/>
        </authorList>
    </citation>
    <scope>NUCLEOTIDE SEQUENCE</scope>
    <source>
        <strain evidence="20">MA453B</strain>
    </source>
</reference>
<evidence type="ECO:0000259" key="19">
    <source>
        <dbReference type="Pfam" id="PF03061"/>
    </source>
</evidence>
<accession>A0A9N9FI06</accession>
<dbReference type="GO" id="GO:0005819">
    <property type="term" value="C:spindle"/>
    <property type="evidence" value="ECO:0007669"/>
    <property type="project" value="UniProtKB-SubCell"/>
</dbReference>
<keyword evidence="10" id="KW-0496">Mitochondrion</keyword>
<dbReference type="GO" id="GO:0005739">
    <property type="term" value="C:mitochondrion"/>
    <property type="evidence" value="ECO:0007669"/>
    <property type="project" value="UniProtKB-SubCell"/>
</dbReference>
<protein>
    <recommendedName>
        <fullName evidence="16">Acyl-coenzyme A thioesterase 13</fullName>
    </recommendedName>
    <alternativeName>
        <fullName evidence="17">Hotdog-fold thioesterase superfamily member 2</fullName>
    </alternativeName>
    <alternativeName>
        <fullName evidence="18">Thioesterase superfamily member 2</fullName>
    </alternativeName>
</protein>
<dbReference type="SUPFAM" id="SSF54637">
    <property type="entry name" value="Thioesterase/thiol ester dehydrase-isomerase"/>
    <property type="match status" value="1"/>
</dbReference>
<dbReference type="AlphaFoldDB" id="A0A9N9FI06"/>
<dbReference type="CDD" id="cd03443">
    <property type="entry name" value="PaaI_thioesterase"/>
    <property type="match status" value="1"/>
</dbReference>
<comment type="subunit">
    <text evidence="15">Homotetramer. Interacts with PCTP.</text>
</comment>
<dbReference type="GO" id="GO:0005634">
    <property type="term" value="C:nucleus"/>
    <property type="evidence" value="ECO:0007669"/>
    <property type="project" value="UniProtKB-SubCell"/>
</dbReference>
<evidence type="ECO:0000256" key="14">
    <source>
        <dbReference type="ARBA" id="ARBA00058205"/>
    </source>
</evidence>
<dbReference type="InterPro" id="IPR003736">
    <property type="entry name" value="PAAI_dom"/>
</dbReference>
<comment type="similarity">
    <text evidence="5">Belongs to the thioesterase PaaI family.</text>
</comment>
<evidence type="ECO:0000256" key="1">
    <source>
        <dbReference type="ARBA" id="ARBA00004123"/>
    </source>
</evidence>
<dbReference type="PANTHER" id="PTHR21660">
    <property type="entry name" value="THIOESTERASE SUPERFAMILY MEMBER-RELATED"/>
    <property type="match status" value="1"/>
</dbReference>
<dbReference type="Pfam" id="PF03061">
    <property type="entry name" value="4HBT"/>
    <property type="match status" value="1"/>
</dbReference>
<dbReference type="InterPro" id="IPR039298">
    <property type="entry name" value="ACOT13"/>
</dbReference>
<comment type="caution">
    <text evidence="20">The sequence shown here is derived from an EMBL/GenBank/DDBJ whole genome shotgun (WGS) entry which is preliminary data.</text>
</comment>
<dbReference type="Gene3D" id="3.10.129.10">
    <property type="entry name" value="Hotdog Thioesterase"/>
    <property type="match status" value="1"/>
</dbReference>
<evidence type="ECO:0000256" key="10">
    <source>
        <dbReference type="ARBA" id="ARBA00023128"/>
    </source>
</evidence>
<keyword evidence="9" id="KW-0443">Lipid metabolism</keyword>
<dbReference type="FunFam" id="3.10.129.10:FF:000021">
    <property type="entry name" value="Acyl-coenzyme A thioesterase 13"/>
    <property type="match status" value="1"/>
</dbReference>
<dbReference type="InterPro" id="IPR029069">
    <property type="entry name" value="HotDog_dom_sf"/>
</dbReference>
<comment type="subcellular location">
    <subcellularLocation>
        <location evidence="3">Cytoplasm</location>
        <location evidence="3">Cytoskeleton</location>
        <location evidence="3">Spindle</location>
    </subcellularLocation>
    <subcellularLocation>
        <location evidence="4">Cytoplasm</location>
        <location evidence="4">Cytosol</location>
    </subcellularLocation>
    <subcellularLocation>
        <location evidence="2">Mitochondrion</location>
    </subcellularLocation>
    <subcellularLocation>
        <location evidence="1">Nucleus</location>
    </subcellularLocation>
</comment>
<organism evidence="20 21">
    <name type="scientific">Dentiscutata erythropus</name>
    <dbReference type="NCBI Taxonomy" id="1348616"/>
    <lineage>
        <taxon>Eukaryota</taxon>
        <taxon>Fungi</taxon>
        <taxon>Fungi incertae sedis</taxon>
        <taxon>Mucoromycota</taxon>
        <taxon>Glomeromycotina</taxon>
        <taxon>Glomeromycetes</taxon>
        <taxon>Diversisporales</taxon>
        <taxon>Gigasporaceae</taxon>
        <taxon>Dentiscutata</taxon>
    </lineage>
</organism>
<evidence type="ECO:0000256" key="5">
    <source>
        <dbReference type="ARBA" id="ARBA00008324"/>
    </source>
</evidence>
<sequence>MASTKKINRTILVRKRLQLYLEGDAPFENFLAKDMIITDSADGKISFEIAIQEYHLNASKSLHVGMIAAIVDFCGSIVSGSKGVRLTSVSTDLNVSYVASARYGDTILVNAECVKLDKQFAFTTVDIHNKADGRLIAQGRLTLLVISILNDPENEFMNETAKL</sequence>